<evidence type="ECO:0000256" key="1">
    <source>
        <dbReference type="ARBA" id="ARBA00004651"/>
    </source>
</evidence>
<feature type="transmembrane region" description="Helical" evidence="5">
    <location>
        <begin position="373"/>
        <end position="398"/>
    </location>
</feature>
<feature type="transmembrane region" description="Helical" evidence="5">
    <location>
        <begin position="117"/>
        <end position="137"/>
    </location>
</feature>
<dbReference type="InterPro" id="IPR011701">
    <property type="entry name" value="MFS"/>
</dbReference>
<gene>
    <name evidence="7" type="ORF">KBO27_30775</name>
</gene>
<evidence type="ECO:0000313" key="8">
    <source>
        <dbReference type="Proteomes" id="UP000674084"/>
    </source>
</evidence>
<feature type="transmembrane region" description="Helical" evidence="5">
    <location>
        <begin position="149"/>
        <end position="168"/>
    </location>
</feature>
<feature type="transmembrane region" description="Helical" evidence="5">
    <location>
        <begin position="286"/>
        <end position="307"/>
    </location>
</feature>
<feature type="transmembrane region" description="Helical" evidence="5">
    <location>
        <begin position="314"/>
        <end position="332"/>
    </location>
</feature>
<feature type="transmembrane region" description="Helical" evidence="5">
    <location>
        <begin position="404"/>
        <end position="423"/>
    </location>
</feature>
<feature type="transmembrane region" description="Helical" evidence="5">
    <location>
        <begin position="338"/>
        <end position="361"/>
    </location>
</feature>
<name>A0ABS5DPX4_9PSEU</name>
<sequence>MSETDSTTRRRQRTVSWVVALSTIVLVFDGYDLVVYGTVLPTLLKDPTQLGAITPGQAGTLGSYALIGVLVGALVAGTLGDLIGRRRIMLINLAWFSVGMGATALTQSVAAFGIGRFFTGIGVGALVATVGPLVAEFADPGRRNRLNAIVYSGVPAGGVLAGLLALVLDDVVGWRGLFWIGALPIVLVLPLALVKLPESPKWLAARGKVEQAKALAERTGIELRTEPAAPAGSVRAGFPALASKDLAWPTALLGLMSFAGLLLTYGLNTWLPQIMANNGYGKTYSLTFLLVLNLGAIVGGLVASLWADRAGAKRVVATTFVLAAGTLALLPLKLPLFVLLLAVAVAGIGTIGTQVLIYGLVSNYYPTRARAAGVAWCAGFGRIGGIVGPVVGGLLVGAGLGGTTAFYLFAAVAAGAAAVTLLVPRSHDEEEAAERPLVAAAAGSSNPV</sequence>
<dbReference type="InterPro" id="IPR036259">
    <property type="entry name" value="MFS_trans_sf"/>
</dbReference>
<comment type="subcellular location">
    <subcellularLocation>
        <location evidence="1">Cell membrane</location>
        <topology evidence="1">Multi-pass membrane protein</topology>
    </subcellularLocation>
</comment>
<evidence type="ECO:0000259" key="6">
    <source>
        <dbReference type="PROSITE" id="PS50850"/>
    </source>
</evidence>
<feature type="domain" description="Major facilitator superfamily (MFS) profile" evidence="6">
    <location>
        <begin position="18"/>
        <end position="428"/>
    </location>
</feature>
<proteinExistence type="predicted"/>
<keyword evidence="2 5" id="KW-0812">Transmembrane</keyword>
<feature type="transmembrane region" description="Helical" evidence="5">
    <location>
        <begin position="246"/>
        <end position="266"/>
    </location>
</feature>
<evidence type="ECO:0000256" key="4">
    <source>
        <dbReference type="ARBA" id="ARBA00023136"/>
    </source>
</evidence>
<keyword evidence="3 5" id="KW-1133">Transmembrane helix</keyword>
<dbReference type="PROSITE" id="PS50850">
    <property type="entry name" value="MFS"/>
    <property type="match status" value="1"/>
</dbReference>
<feature type="transmembrane region" description="Helical" evidence="5">
    <location>
        <begin position="90"/>
        <end position="111"/>
    </location>
</feature>
<feature type="transmembrane region" description="Helical" evidence="5">
    <location>
        <begin position="174"/>
        <end position="194"/>
    </location>
</feature>
<dbReference type="PROSITE" id="PS00217">
    <property type="entry name" value="SUGAR_TRANSPORT_2"/>
    <property type="match status" value="1"/>
</dbReference>
<dbReference type="Pfam" id="PF07690">
    <property type="entry name" value="MFS_1"/>
    <property type="match status" value="1"/>
</dbReference>
<dbReference type="PANTHER" id="PTHR23508:SF10">
    <property type="entry name" value="CARBOXYLIC ACID TRANSPORTER PROTEIN HOMOLOG"/>
    <property type="match status" value="1"/>
</dbReference>
<dbReference type="PANTHER" id="PTHR23508">
    <property type="entry name" value="CARBOXYLIC ACID TRANSPORTER PROTEIN HOMOLOG"/>
    <property type="match status" value="1"/>
</dbReference>
<feature type="transmembrane region" description="Helical" evidence="5">
    <location>
        <begin position="64"/>
        <end position="83"/>
    </location>
</feature>
<keyword evidence="8" id="KW-1185">Reference proteome</keyword>
<reference evidence="7 8" key="1">
    <citation type="submission" date="2021-04" db="EMBL/GenBank/DDBJ databases">
        <title>Whole-genome sequencing of Saccharopolyspora endophytica KCTC 19397.</title>
        <authorList>
            <person name="Ay H."/>
            <person name="Saygin H."/>
            <person name="Sahin N."/>
        </authorList>
    </citation>
    <scope>NUCLEOTIDE SEQUENCE [LARGE SCALE GENOMIC DNA]</scope>
    <source>
        <strain evidence="7 8">KCTC 19397</strain>
    </source>
</reference>
<accession>A0ABS5DPX4</accession>
<protein>
    <submittedName>
        <fullName evidence="7">MFS transporter</fullName>
    </submittedName>
</protein>
<dbReference type="InterPro" id="IPR020846">
    <property type="entry name" value="MFS_dom"/>
</dbReference>
<dbReference type="SUPFAM" id="SSF103473">
    <property type="entry name" value="MFS general substrate transporter"/>
    <property type="match status" value="1"/>
</dbReference>
<dbReference type="Gene3D" id="1.20.1250.20">
    <property type="entry name" value="MFS general substrate transporter like domains"/>
    <property type="match status" value="1"/>
</dbReference>
<keyword evidence="4 5" id="KW-0472">Membrane</keyword>
<evidence type="ECO:0000256" key="3">
    <source>
        <dbReference type="ARBA" id="ARBA00022989"/>
    </source>
</evidence>
<evidence type="ECO:0000256" key="5">
    <source>
        <dbReference type="SAM" id="Phobius"/>
    </source>
</evidence>
<dbReference type="EMBL" id="JAGPXE010000018">
    <property type="protein sequence ID" value="MBQ0928349.1"/>
    <property type="molecule type" value="Genomic_DNA"/>
</dbReference>
<feature type="transmembrane region" description="Helical" evidence="5">
    <location>
        <begin position="17"/>
        <end position="44"/>
    </location>
</feature>
<dbReference type="RefSeq" id="WP_210973359.1">
    <property type="nucleotide sequence ID" value="NZ_JAGPXE010000018.1"/>
</dbReference>
<organism evidence="7 8">
    <name type="scientific">Saccharopolyspora endophytica</name>
    <dbReference type="NCBI Taxonomy" id="543886"/>
    <lineage>
        <taxon>Bacteria</taxon>
        <taxon>Bacillati</taxon>
        <taxon>Actinomycetota</taxon>
        <taxon>Actinomycetes</taxon>
        <taxon>Pseudonocardiales</taxon>
        <taxon>Pseudonocardiaceae</taxon>
        <taxon>Saccharopolyspora</taxon>
    </lineage>
</organism>
<evidence type="ECO:0000313" key="7">
    <source>
        <dbReference type="EMBL" id="MBQ0928349.1"/>
    </source>
</evidence>
<evidence type="ECO:0000256" key="2">
    <source>
        <dbReference type="ARBA" id="ARBA00022692"/>
    </source>
</evidence>
<comment type="caution">
    <text evidence="7">The sequence shown here is derived from an EMBL/GenBank/DDBJ whole genome shotgun (WGS) entry which is preliminary data.</text>
</comment>
<dbReference type="Proteomes" id="UP000674084">
    <property type="component" value="Unassembled WGS sequence"/>
</dbReference>
<dbReference type="InterPro" id="IPR005829">
    <property type="entry name" value="Sugar_transporter_CS"/>
</dbReference>